<protein>
    <submittedName>
        <fullName evidence="1">Uncharacterized protein</fullName>
    </submittedName>
</protein>
<proteinExistence type="predicted"/>
<name>A0A481Z1X8_9VIRU</name>
<dbReference type="EMBL" id="MK500395">
    <property type="protein sequence ID" value="QBK88706.1"/>
    <property type="molecule type" value="Genomic_DNA"/>
</dbReference>
<accession>A0A481Z1X8</accession>
<evidence type="ECO:0000313" key="1">
    <source>
        <dbReference type="EMBL" id="QBK88706.1"/>
    </source>
</evidence>
<organism evidence="1">
    <name type="scientific">Mimivirus LCMiAC01</name>
    <dbReference type="NCBI Taxonomy" id="2506608"/>
    <lineage>
        <taxon>Viruses</taxon>
        <taxon>Varidnaviria</taxon>
        <taxon>Bamfordvirae</taxon>
        <taxon>Nucleocytoviricota</taxon>
        <taxon>Megaviricetes</taxon>
        <taxon>Imitervirales</taxon>
        <taxon>Mimiviridae</taxon>
        <taxon>Klosneuvirinae</taxon>
    </lineage>
</organism>
<reference evidence="1" key="1">
    <citation type="journal article" date="2019" name="MBio">
        <title>Virus Genomes from Deep Sea Sediments Expand the Ocean Megavirome and Support Independent Origins of Viral Gigantism.</title>
        <authorList>
            <person name="Backstrom D."/>
            <person name="Yutin N."/>
            <person name="Jorgensen S.L."/>
            <person name="Dharamshi J."/>
            <person name="Homa F."/>
            <person name="Zaremba-Niedwiedzka K."/>
            <person name="Spang A."/>
            <person name="Wolf Y.I."/>
            <person name="Koonin E.V."/>
            <person name="Ettema T.J."/>
        </authorList>
    </citation>
    <scope>NUCLEOTIDE SEQUENCE</scope>
</reference>
<sequence length="186" mass="21421">MGYTTDFKGCFFLNKPLDVSTEVLIDGLNRTRRMKRDCTKLGMTKKEADVYGIEGEFYINGGGSCGQNKDASILEYNCPPKTQAGLWCHWCYNKKNHCIEWDGGEKFYNYFDWIKYLVNKIFKPRGYILNGTVEWKGEDSDTDKGTITIKNNKVSISNENYGGKMDYLLSLKIRHHIKTGTPFTFN</sequence>
<gene>
    <name evidence="1" type="ORF">LCMiAC01_03840</name>
</gene>